<keyword evidence="4" id="KW-0804">Transcription</keyword>
<dbReference type="InterPro" id="IPR000843">
    <property type="entry name" value="HTH_LacI"/>
</dbReference>
<protein>
    <submittedName>
        <fullName evidence="6">LacI family transcriptional regulator</fullName>
    </submittedName>
</protein>
<dbReference type="InterPro" id="IPR046335">
    <property type="entry name" value="LacI/GalR-like_sensor"/>
</dbReference>
<dbReference type="Gene3D" id="3.40.50.2300">
    <property type="match status" value="2"/>
</dbReference>
<feature type="domain" description="HTH lacI-type" evidence="5">
    <location>
        <begin position="32"/>
        <end position="86"/>
    </location>
</feature>
<dbReference type="SUPFAM" id="SSF53822">
    <property type="entry name" value="Periplasmic binding protein-like I"/>
    <property type="match status" value="1"/>
</dbReference>
<dbReference type="CDD" id="cd01392">
    <property type="entry name" value="HTH_LacI"/>
    <property type="match status" value="1"/>
</dbReference>
<evidence type="ECO:0000313" key="6">
    <source>
        <dbReference type="EMBL" id="QBE66259.1"/>
    </source>
</evidence>
<keyword evidence="7" id="KW-1185">Reference proteome</keyword>
<name>A0A4P6L3Z7_9BURK</name>
<evidence type="ECO:0000256" key="4">
    <source>
        <dbReference type="ARBA" id="ARBA00023163"/>
    </source>
</evidence>
<dbReference type="Pfam" id="PF13377">
    <property type="entry name" value="Peripla_BP_3"/>
    <property type="match status" value="1"/>
</dbReference>
<dbReference type="InterPro" id="IPR010982">
    <property type="entry name" value="Lambda_DNA-bd_dom_sf"/>
</dbReference>
<dbReference type="PANTHER" id="PTHR30146:SF95">
    <property type="entry name" value="RIBOSE OPERON REPRESSOR"/>
    <property type="match status" value="1"/>
</dbReference>
<dbReference type="CDD" id="cd06278">
    <property type="entry name" value="PBP1_LacI-like"/>
    <property type="match status" value="1"/>
</dbReference>
<keyword evidence="3" id="KW-0238">DNA-binding</keyword>
<proteinExistence type="predicted"/>
<dbReference type="Proteomes" id="UP000290637">
    <property type="component" value="Chromosome"/>
</dbReference>
<accession>A0A4P6L3Z7</accession>
<dbReference type="RefSeq" id="WP_130189367.1">
    <property type="nucleotide sequence ID" value="NZ_CP035913.1"/>
</dbReference>
<organism evidence="6 7">
    <name type="scientific">Pseudoduganella lutea</name>
    <dbReference type="NCBI Taxonomy" id="321985"/>
    <lineage>
        <taxon>Bacteria</taxon>
        <taxon>Pseudomonadati</taxon>
        <taxon>Pseudomonadota</taxon>
        <taxon>Betaproteobacteria</taxon>
        <taxon>Burkholderiales</taxon>
        <taxon>Oxalobacteraceae</taxon>
        <taxon>Telluria group</taxon>
        <taxon>Pseudoduganella</taxon>
    </lineage>
</organism>
<sequence>MRKTRTPPTDEGVAAARLAHCKAALVRENRRVTSYDVALVAGVSQSAVSRCFKPGASVSPSMHARVMAAATGLDYIPNAAARSLITRRSNMVAVVLCHVSSLYHPEALAELSRQLARRGKRVLLFTVQHEADVEQVLGDIWEYQVDGAIIAAPLSNEQVQEFERRRLPLVVFNRNVRDRTVSSVLCDQYETGRLLATRLAGAGHRQFGIVAGPEGSALASERRAGACDRLQELGLPAPVVVPGQFDYASGGSGLREIIGTLGRVPDAVLCGNDVMALGCLDTARHALRIDVPRAMSVVAFDAVEPASWLSCDVTTLRQPMHNMALAAADLLTSMIESQGSHLPEKRVFAPQLVEGSTARLAPIRDTWLAA</sequence>
<gene>
    <name evidence="6" type="ORF">EWM63_27490</name>
</gene>
<dbReference type="Pfam" id="PF00356">
    <property type="entry name" value="LacI"/>
    <property type="match status" value="1"/>
</dbReference>
<dbReference type="PROSITE" id="PS50932">
    <property type="entry name" value="HTH_LACI_2"/>
    <property type="match status" value="1"/>
</dbReference>
<evidence type="ECO:0000313" key="7">
    <source>
        <dbReference type="Proteomes" id="UP000290637"/>
    </source>
</evidence>
<keyword evidence="1" id="KW-0678">Repressor</keyword>
<dbReference type="Gene3D" id="1.10.260.40">
    <property type="entry name" value="lambda repressor-like DNA-binding domains"/>
    <property type="match status" value="1"/>
</dbReference>
<evidence type="ECO:0000256" key="2">
    <source>
        <dbReference type="ARBA" id="ARBA00023015"/>
    </source>
</evidence>
<reference evidence="6 7" key="1">
    <citation type="submission" date="2019-02" db="EMBL/GenBank/DDBJ databases">
        <title>Draft Genome Sequences of Six Type Strains of the Genus Massilia.</title>
        <authorList>
            <person name="Miess H."/>
            <person name="Frediansyhah A."/>
            <person name="Gross H."/>
        </authorList>
    </citation>
    <scope>NUCLEOTIDE SEQUENCE [LARGE SCALE GENOMIC DNA]</scope>
    <source>
        <strain evidence="6 7">DSM 17473</strain>
    </source>
</reference>
<evidence type="ECO:0000259" key="5">
    <source>
        <dbReference type="PROSITE" id="PS50932"/>
    </source>
</evidence>
<dbReference type="SMART" id="SM00354">
    <property type="entry name" value="HTH_LACI"/>
    <property type="match status" value="1"/>
</dbReference>
<dbReference type="OrthoDB" id="269117at2"/>
<dbReference type="GO" id="GO:0000976">
    <property type="term" value="F:transcription cis-regulatory region binding"/>
    <property type="evidence" value="ECO:0007669"/>
    <property type="project" value="TreeGrafter"/>
</dbReference>
<keyword evidence="2" id="KW-0805">Transcription regulation</keyword>
<evidence type="ECO:0000256" key="3">
    <source>
        <dbReference type="ARBA" id="ARBA00023125"/>
    </source>
</evidence>
<dbReference type="KEGG" id="plue:EWM63_27490"/>
<dbReference type="PANTHER" id="PTHR30146">
    <property type="entry name" value="LACI-RELATED TRANSCRIPTIONAL REPRESSOR"/>
    <property type="match status" value="1"/>
</dbReference>
<dbReference type="EMBL" id="CP035913">
    <property type="protein sequence ID" value="QBE66259.1"/>
    <property type="molecule type" value="Genomic_DNA"/>
</dbReference>
<dbReference type="SUPFAM" id="SSF47413">
    <property type="entry name" value="lambda repressor-like DNA-binding domains"/>
    <property type="match status" value="1"/>
</dbReference>
<dbReference type="GO" id="GO:0003700">
    <property type="term" value="F:DNA-binding transcription factor activity"/>
    <property type="evidence" value="ECO:0007669"/>
    <property type="project" value="TreeGrafter"/>
</dbReference>
<dbReference type="AlphaFoldDB" id="A0A4P6L3Z7"/>
<dbReference type="InterPro" id="IPR028082">
    <property type="entry name" value="Peripla_BP_I"/>
</dbReference>
<evidence type="ECO:0000256" key="1">
    <source>
        <dbReference type="ARBA" id="ARBA00022491"/>
    </source>
</evidence>